<dbReference type="Gene3D" id="1.20.1250.20">
    <property type="entry name" value="MFS general substrate transporter like domains"/>
    <property type="match status" value="1"/>
</dbReference>
<evidence type="ECO:0000259" key="7">
    <source>
        <dbReference type="PROSITE" id="PS50850"/>
    </source>
</evidence>
<evidence type="ECO:0000256" key="4">
    <source>
        <dbReference type="ARBA" id="ARBA00023136"/>
    </source>
</evidence>
<dbReference type="SUPFAM" id="SSF103473">
    <property type="entry name" value="MFS general substrate transporter"/>
    <property type="match status" value="1"/>
</dbReference>
<feature type="transmembrane region" description="Helical" evidence="6">
    <location>
        <begin position="143"/>
        <end position="164"/>
    </location>
</feature>
<feature type="transmembrane region" description="Helical" evidence="6">
    <location>
        <begin position="466"/>
        <end position="483"/>
    </location>
</feature>
<keyword evidence="9" id="KW-1185">Reference proteome</keyword>
<sequence length="535" mass="59099">MHYSNSWRQFYAAIIVSLGSFNLGLSLAWSNPASEYLKDIFKKEEVTWIISIFTLGAFAGAIVGGVSLRTVGRKLTIMFLSGTAAVSWIGLRFSENSFVLMLAMRFIIGFAGGGFSVSVPVYMGEIASPEKTWSPGIFCLFAHWSYICYAGAFIQLILFVIMLCQLPESPVFLDLHNKVTQMKEVQEWLGHCACPDCVKSPLRKSLFLFASSNIPVLFVKDPKKKGIQQEGNDKNSSSKFKKQASKTSVASLPYTKQEAVLRYEGDPENELCVLEIEDDLNLMRDIRSRELLVPIGILLSIMFIYEFSGVSVMSMTASRIYQEVGDALPVEPNVATFISVGLVQLINAFIAGGIVDKLGRRILLLTGAIFMGLSTATLGGFFYLKDIMSMDEQLPGIVWMALVACFCFQFSFSLSFGPVTWIIFAELFPSKYRGYASMVASSKWIFSFITVSLFPILSEKWSTCTVFWLMSGVAILGSGLLAWKLPETKGLSQLDIDNLFKVDKPSPNSKEINTSNNSVSTTSTTLANTNGEITS</sequence>
<feature type="transmembrane region" description="Helical" evidence="6">
    <location>
        <begin position="46"/>
        <end position="68"/>
    </location>
</feature>
<dbReference type="Pfam" id="PF00083">
    <property type="entry name" value="Sugar_tr"/>
    <property type="match status" value="2"/>
</dbReference>
<evidence type="ECO:0000313" key="8">
    <source>
        <dbReference type="EMBL" id="CAF2970542.1"/>
    </source>
</evidence>
<dbReference type="PANTHER" id="PTHR48021">
    <property type="match status" value="1"/>
</dbReference>
<feature type="transmembrane region" description="Helical" evidence="6">
    <location>
        <begin position="396"/>
        <end position="423"/>
    </location>
</feature>
<keyword evidence="3 6" id="KW-1133">Transmembrane helix</keyword>
<dbReference type="OrthoDB" id="4142200at2759"/>
<gene>
    <name evidence="8" type="ORF">LSAA_12029</name>
</gene>
<feature type="transmembrane region" description="Helical" evidence="6">
    <location>
        <begin position="98"/>
        <end position="123"/>
    </location>
</feature>
<dbReference type="PROSITE" id="PS50850">
    <property type="entry name" value="MFS"/>
    <property type="match status" value="1"/>
</dbReference>
<dbReference type="InterPro" id="IPR036259">
    <property type="entry name" value="MFS_trans_sf"/>
</dbReference>
<keyword evidence="4 6" id="KW-0472">Membrane</keyword>
<feature type="transmembrane region" description="Helical" evidence="6">
    <location>
        <begin position="362"/>
        <end position="384"/>
    </location>
</feature>
<dbReference type="PROSITE" id="PS00216">
    <property type="entry name" value="SUGAR_TRANSPORT_1"/>
    <property type="match status" value="1"/>
</dbReference>
<dbReference type="InterPro" id="IPR050549">
    <property type="entry name" value="MFS_Trehalose_Transporter"/>
</dbReference>
<organism evidence="8 9">
    <name type="scientific">Lepeophtheirus salmonis</name>
    <name type="common">Salmon louse</name>
    <name type="synonym">Caligus salmonis</name>
    <dbReference type="NCBI Taxonomy" id="72036"/>
    <lineage>
        <taxon>Eukaryota</taxon>
        <taxon>Metazoa</taxon>
        <taxon>Ecdysozoa</taxon>
        <taxon>Arthropoda</taxon>
        <taxon>Crustacea</taxon>
        <taxon>Multicrustacea</taxon>
        <taxon>Hexanauplia</taxon>
        <taxon>Copepoda</taxon>
        <taxon>Siphonostomatoida</taxon>
        <taxon>Caligidae</taxon>
        <taxon>Lepeophtheirus</taxon>
    </lineage>
</organism>
<dbReference type="GO" id="GO:0016020">
    <property type="term" value="C:membrane"/>
    <property type="evidence" value="ECO:0007669"/>
    <property type="project" value="UniProtKB-SubCell"/>
</dbReference>
<protein>
    <submittedName>
        <fullName evidence="8">(salmon louse) hypothetical protein</fullName>
    </submittedName>
</protein>
<accession>A0A7R8HAE2</accession>
<feature type="compositionally biased region" description="Low complexity" evidence="5">
    <location>
        <begin position="513"/>
        <end position="535"/>
    </location>
</feature>
<feature type="transmembrane region" description="Helical" evidence="6">
    <location>
        <begin position="6"/>
        <end position="25"/>
    </location>
</feature>
<dbReference type="EMBL" id="HG994585">
    <property type="protein sequence ID" value="CAF2970542.1"/>
    <property type="molecule type" value="Genomic_DNA"/>
</dbReference>
<name>A0A7R8HAE2_LEPSM</name>
<dbReference type="PANTHER" id="PTHR48021:SF1">
    <property type="entry name" value="GH07001P-RELATED"/>
    <property type="match status" value="1"/>
</dbReference>
<dbReference type="InterPro" id="IPR005828">
    <property type="entry name" value="MFS_sugar_transport-like"/>
</dbReference>
<reference evidence="8" key="1">
    <citation type="submission" date="2021-02" db="EMBL/GenBank/DDBJ databases">
        <authorList>
            <person name="Bekaert M."/>
        </authorList>
    </citation>
    <scope>NUCLEOTIDE SEQUENCE</scope>
    <source>
        <strain evidence="8">IoA-00</strain>
    </source>
</reference>
<feature type="transmembrane region" description="Helical" evidence="6">
    <location>
        <begin position="334"/>
        <end position="355"/>
    </location>
</feature>
<evidence type="ECO:0000256" key="1">
    <source>
        <dbReference type="ARBA" id="ARBA00004141"/>
    </source>
</evidence>
<evidence type="ECO:0000256" key="3">
    <source>
        <dbReference type="ARBA" id="ARBA00022989"/>
    </source>
</evidence>
<dbReference type="InterPro" id="IPR005829">
    <property type="entry name" value="Sugar_transporter_CS"/>
</dbReference>
<dbReference type="AlphaFoldDB" id="A0A7R8HAE2"/>
<dbReference type="InterPro" id="IPR020846">
    <property type="entry name" value="MFS_dom"/>
</dbReference>
<dbReference type="PRINTS" id="PR00171">
    <property type="entry name" value="SUGRTRNSPORT"/>
</dbReference>
<proteinExistence type="predicted"/>
<feature type="region of interest" description="Disordered" evidence="5">
    <location>
        <begin position="225"/>
        <end position="244"/>
    </location>
</feature>
<evidence type="ECO:0000256" key="5">
    <source>
        <dbReference type="SAM" id="MobiDB-lite"/>
    </source>
</evidence>
<comment type="subcellular location">
    <subcellularLocation>
        <location evidence="1">Membrane</location>
        <topology evidence="1">Multi-pass membrane protein</topology>
    </subcellularLocation>
</comment>
<feature type="transmembrane region" description="Helical" evidence="6">
    <location>
        <begin position="435"/>
        <end position="454"/>
    </location>
</feature>
<keyword evidence="2 6" id="KW-0812">Transmembrane</keyword>
<evidence type="ECO:0000256" key="6">
    <source>
        <dbReference type="SAM" id="Phobius"/>
    </source>
</evidence>
<feature type="region of interest" description="Disordered" evidence="5">
    <location>
        <begin position="507"/>
        <end position="535"/>
    </location>
</feature>
<dbReference type="GO" id="GO:0022857">
    <property type="term" value="F:transmembrane transporter activity"/>
    <property type="evidence" value="ECO:0007669"/>
    <property type="project" value="InterPro"/>
</dbReference>
<evidence type="ECO:0000256" key="2">
    <source>
        <dbReference type="ARBA" id="ARBA00022692"/>
    </source>
</evidence>
<feature type="transmembrane region" description="Helical" evidence="6">
    <location>
        <begin position="291"/>
        <end position="314"/>
    </location>
</feature>
<dbReference type="InterPro" id="IPR003663">
    <property type="entry name" value="Sugar/inositol_transpt"/>
</dbReference>
<evidence type="ECO:0000313" key="9">
    <source>
        <dbReference type="Proteomes" id="UP000675881"/>
    </source>
</evidence>
<dbReference type="Proteomes" id="UP000675881">
    <property type="component" value="Chromosome 6"/>
</dbReference>
<feature type="domain" description="Major facilitator superfamily (MFS) profile" evidence="7">
    <location>
        <begin position="8"/>
        <end position="489"/>
    </location>
</feature>